<evidence type="ECO:0000256" key="1">
    <source>
        <dbReference type="SAM" id="MobiDB-lite"/>
    </source>
</evidence>
<feature type="compositionally biased region" description="Polar residues" evidence="1">
    <location>
        <begin position="328"/>
        <end position="341"/>
    </location>
</feature>
<feature type="compositionally biased region" description="Polar residues" evidence="1">
    <location>
        <begin position="308"/>
        <end position="320"/>
    </location>
</feature>
<comment type="caution">
    <text evidence="2">The sequence shown here is derived from an EMBL/GenBank/DDBJ whole genome shotgun (WGS) entry which is preliminary data.</text>
</comment>
<accession>A0AAV4DTN1</accession>
<dbReference type="AlphaFoldDB" id="A0AAV4DTN1"/>
<feature type="region of interest" description="Disordered" evidence="1">
    <location>
        <begin position="422"/>
        <end position="514"/>
    </location>
</feature>
<feature type="compositionally biased region" description="Basic and acidic residues" evidence="1">
    <location>
        <begin position="505"/>
        <end position="514"/>
    </location>
</feature>
<protein>
    <submittedName>
        <fullName evidence="2">Uncharacterized protein</fullName>
    </submittedName>
</protein>
<feature type="compositionally biased region" description="Low complexity" evidence="1">
    <location>
        <begin position="727"/>
        <end position="736"/>
    </location>
</feature>
<feature type="compositionally biased region" description="Basic and acidic residues" evidence="1">
    <location>
        <begin position="1059"/>
        <end position="1073"/>
    </location>
</feature>
<feature type="compositionally biased region" description="Polar residues" evidence="1">
    <location>
        <begin position="562"/>
        <end position="576"/>
    </location>
</feature>
<feature type="compositionally biased region" description="Polar residues" evidence="1">
    <location>
        <begin position="536"/>
        <end position="553"/>
    </location>
</feature>
<feature type="region of interest" description="Disordered" evidence="1">
    <location>
        <begin position="536"/>
        <end position="612"/>
    </location>
</feature>
<evidence type="ECO:0000313" key="3">
    <source>
        <dbReference type="Proteomes" id="UP000735302"/>
    </source>
</evidence>
<dbReference type="Proteomes" id="UP000735302">
    <property type="component" value="Unassembled WGS sequence"/>
</dbReference>
<feature type="compositionally biased region" description="Basic and acidic residues" evidence="1">
    <location>
        <begin position="477"/>
        <end position="495"/>
    </location>
</feature>
<feature type="compositionally biased region" description="Basic and acidic residues" evidence="1">
    <location>
        <begin position="990"/>
        <end position="1018"/>
    </location>
</feature>
<feature type="compositionally biased region" description="Basic and acidic residues" evidence="1">
    <location>
        <begin position="854"/>
        <end position="880"/>
    </location>
</feature>
<feature type="compositionally biased region" description="Basic and acidic residues" evidence="1">
    <location>
        <begin position="697"/>
        <end position="725"/>
    </location>
</feature>
<organism evidence="2 3">
    <name type="scientific">Plakobranchus ocellatus</name>
    <dbReference type="NCBI Taxonomy" id="259542"/>
    <lineage>
        <taxon>Eukaryota</taxon>
        <taxon>Metazoa</taxon>
        <taxon>Spiralia</taxon>
        <taxon>Lophotrochozoa</taxon>
        <taxon>Mollusca</taxon>
        <taxon>Gastropoda</taxon>
        <taxon>Heterobranchia</taxon>
        <taxon>Euthyneura</taxon>
        <taxon>Panpulmonata</taxon>
        <taxon>Sacoglossa</taxon>
        <taxon>Placobranchoidea</taxon>
        <taxon>Plakobranchidae</taxon>
        <taxon>Plakobranchus</taxon>
    </lineage>
</organism>
<feature type="compositionally biased region" description="Polar residues" evidence="1">
    <location>
        <begin position="422"/>
        <end position="436"/>
    </location>
</feature>
<feature type="compositionally biased region" description="Basic and acidic residues" evidence="1">
    <location>
        <begin position="904"/>
        <end position="919"/>
    </location>
</feature>
<feature type="compositionally biased region" description="Basic and acidic residues" evidence="1">
    <location>
        <begin position="792"/>
        <end position="810"/>
    </location>
</feature>
<reference evidence="2 3" key="1">
    <citation type="journal article" date="2021" name="Elife">
        <title>Chloroplast acquisition without the gene transfer in kleptoplastic sea slugs, Plakobranchus ocellatus.</title>
        <authorList>
            <person name="Maeda T."/>
            <person name="Takahashi S."/>
            <person name="Yoshida T."/>
            <person name="Shimamura S."/>
            <person name="Takaki Y."/>
            <person name="Nagai Y."/>
            <person name="Toyoda A."/>
            <person name="Suzuki Y."/>
            <person name="Arimoto A."/>
            <person name="Ishii H."/>
            <person name="Satoh N."/>
            <person name="Nishiyama T."/>
            <person name="Hasebe M."/>
            <person name="Maruyama T."/>
            <person name="Minagawa J."/>
            <person name="Obokata J."/>
            <person name="Shigenobu S."/>
        </authorList>
    </citation>
    <scope>NUCLEOTIDE SEQUENCE [LARGE SCALE GENOMIC DNA]</scope>
</reference>
<proteinExistence type="predicted"/>
<feature type="compositionally biased region" description="Basic and acidic residues" evidence="1">
    <location>
        <begin position="946"/>
        <end position="976"/>
    </location>
</feature>
<feature type="region of interest" description="Disordered" evidence="1">
    <location>
        <begin position="306"/>
        <end position="351"/>
    </location>
</feature>
<feature type="region of interest" description="Disordered" evidence="1">
    <location>
        <begin position="76"/>
        <end position="98"/>
    </location>
</feature>
<dbReference type="EMBL" id="BLXT01008342">
    <property type="protein sequence ID" value="GFO47712.1"/>
    <property type="molecule type" value="Genomic_DNA"/>
</dbReference>
<gene>
    <name evidence="2" type="ORF">PoB_007421700</name>
</gene>
<feature type="compositionally biased region" description="Basic and acidic residues" evidence="1">
    <location>
        <begin position="760"/>
        <end position="782"/>
    </location>
</feature>
<evidence type="ECO:0000313" key="2">
    <source>
        <dbReference type="EMBL" id="GFO47712.1"/>
    </source>
</evidence>
<feature type="compositionally biased region" description="Basic and acidic residues" evidence="1">
    <location>
        <begin position="82"/>
        <end position="92"/>
    </location>
</feature>
<feature type="region of interest" description="Disordered" evidence="1">
    <location>
        <begin position="644"/>
        <end position="1119"/>
    </location>
</feature>
<name>A0AAV4DTN1_9GAST</name>
<feature type="compositionally biased region" description="Basic and acidic residues" evidence="1">
    <location>
        <begin position="439"/>
        <end position="452"/>
    </location>
</feature>
<feature type="compositionally biased region" description="Basic and acidic residues" evidence="1">
    <location>
        <begin position="737"/>
        <end position="749"/>
    </location>
</feature>
<feature type="compositionally biased region" description="Basic and acidic residues" evidence="1">
    <location>
        <begin position="1027"/>
        <end position="1047"/>
    </location>
</feature>
<feature type="compositionally biased region" description="Basic and acidic residues" evidence="1">
    <location>
        <begin position="657"/>
        <end position="672"/>
    </location>
</feature>
<keyword evidence="3" id="KW-1185">Reference proteome</keyword>
<sequence length="1182" mass="132990">MLKNREKCEGSATENRKLRFRLVDARTRDQVSATLASCDEDIEIEDSRDEISATLSRCNESLVIASSYRRYCSHIPSNSRPGVRESHSKPETEVTGVGRDLYLSNSLASRDRQSECDSDEFEAGINGIRSDLPRVRSKLGVTDSDSGVSLTYSGPTRFDSEIHSGNVSFSGFDESSNRGEESLDDIDRGVSLQKVYQITSFASSNTRGRGLTRFHSIETDTHRYRHGRPYYRYGRTDYGSSNRVLARAWTIETDSHVYSEPRDHCFPDDKVVGSVLARADTFETIAHVHNHVQELNHQGEIDTHLSSDIDNADENSSTTHACLHSSEPGRSNVSLASSELSPSRIGGVHLDPNENVYEETDGQAFHGKVGLTPDPTIATSSSAKPGSESVGCHVIGTTPGLTEQGLTINRCTSVRFDQTADTFSHSGQTDSTSDTYQPIDERYSPRLSEETSIHTYPRTNRGDNHTNHNNTYPRLDNGSDHTYSHSGEDYTDTSHTHSHPQAYEENSHSDTYSHIKEGDKHIGIYSHCFEECSSTNPDSYHSKGHTSITTYPQSDKEHTHTETYSQIDKADNTLTESPHLRTYTPPSPTHPGTGCSGHPFNKPKELKRGGRSLTRAEAVHEDNDLHMQGQDVFRSSFAPISRETAPLTRAVTSPFADPRDTHDSESSRDRNFRRTRTLQTEVDLSDHDGPVNQSFRDIGDSFERDSYIKNREIQSDSRSYNREYDISNSSGSNTSKGSEEATGYRDSRHYNLHRNQSHSIESHDSYLSEKSDTGRYSCERDTANYSGNSRSKSCDRREPRSIARRGDSGHHFSGRGTPVAFGADGGQSNAFEQQKHPKTYPQSPGRHFSAGHSSDQEPSRHKFSQKELERHFDRRDHIRDTTPQSRSHHSLADHSHEQSLTQDKTFKREVKNQSSRFDDPNNTLSQSPKRHFPSDHHTGQGLIHHNSPERGSDYQHNRLDPLRDSHSRRNERRFSTDRSIGQRIAQGQITEREFDQYPDSPDRTRDRQFQRSGHDLSTDHLYGQRVAQDKPTQREDVRYSDKTDHRKALVSAPARGTRSGRDSHMRELRHSSDTARSSGFDPQDTLATVRGTDPSSASVDESVTDRHRSHWTMKPEGRPVRNLKTEAQVHHNSVPSTSEMDCPDELYGRYPNDTFYREGAVADLVGQLPTKSEVRGSNPSPG</sequence>